<comment type="caution">
    <text evidence="2">The sequence shown here is derived from an EMBL/GenBank/DDBJ whole genome shotgun (WGS) entry which is preliminary data.</text>
</comment>
<keyword evidence="1" id="KW-0812">Transmembrane</keyword>
<dbReference type="Proteomes" id="UP000282106">
    <property type="component" value="Unassembled WGS sequence"/>
</dbReference>
<evidence type="ECO:0000313" key="2">
    <source>
        <dbReference type="EMBL" id="ROH93660.1"/>
    </source>
</evidence>
<organism evidence="2 3">
    <name type="scientific">Stagnimonas aquatica</name>
    <dbReference type="NCBI Taxonomy" id="2689987"/>
    <lineage>
        <taxon>Bacteria</taxon>
        <taxon>Pseudomonadati</taxon>
        <taxon>Pseudomonadota</taxon>
        <taxon>Gammaproteobacteria</taxon>
        <taxon>Nevskiales</taxon>
        <taxon>Nevskiaceae</taxon>
        <taxon>Stagnimonas</taxon>
    </lineage>
</organism>
<dbReference type="InParanoid" id="A0A3N0VM53"/>
<name>A0A3N0VM53_9GAMM</name>
<dbReference type="Gene3D" id="3.40.720.10">
    <property type="entry name" value="Alkaline Phosphatase, subunit A"/>
    <property type="match status" value="1"/>
</dbReference>
<evidence type="ECO:0000256" key="1">
    <source>
        <dbReference type="SAM" id="Phobius"/>
    </source>
</evidence>
<dbReference type="FunCoup" id="A0A3N0VM53">
    <property type="interactions" value="8"/>
</dbReference>
<keyword evidence="3" id="KW-1185">Reference proteome</keyword>
<accession>A0A3N0VM53</accession>
<protein>
    <submittedName>
        <fullName evidence="2">Cellulose biosynthesis protein BcsG</fullName>
    </submittedName>
</protein>
<dbReference type="InterPro" id="IPR017744">
    <property type="entry name" value="BcsG"/>
</dbReference>
<reference evidence="2 3" key="1">
    <citation type="submission" date="2018-10" db="EMBL/GenBank/DDBJ databases">
        <authorList>
            <person name="Chen W.-M."/>
        </authorList>
    </citation>
    <scope>NUCLEOTIDE SEQUENCE [LARGE SCALE GENOMIC DNA]</scope>
    <source>
        <strain evidence="2 3">THS-13</strain>
    </source>
</reference>
<feature type="transmembrane region" description="Helical" evidence="1">
    <location>
        <begin position="93"/>
        <end position="112"/>
    </location>
</feature>
<sequence length="536" mass="58481">MGVWSYYFFLKLFLYLGKFIGFQVWPNLGFALALAWPLERRWLKVLRQVLAVPTGLVLLYHDSWLPPFQRLISQAGYLQQFSFAYLLELLGRFVNPLALLGLGLLFAVWWLLGQRLRMGTFAVLGILLVPLSQQLGQSLNLRLAPSATATAAPAVAGASVGAAAAETAVTDTRPADSAELNSALEDFYRREAGRQLKLNAPASPAPAFDVIFLHICSLAWDDMDYVGEGKPALLDRFDIRFSNYSTAASYSGPAAIRLLRSGCGQTSHAALYKPAAPECYLFNALGQAGYQPQLLMNHDGHFGDFLGDLREGGGLKVPAIDNRSAPVKMRAFDDSPVYGDLALLSSWLAQRPAEGPPVALYYNTVSLHDGNKLVGAPKSGVRDSFRQRLQLLFSDVGQFLDQLQASGRKAVVVLVPEHGAAVRGDRMQISGLREIPSPAIALAPVAVKLIGLAAPPQDGPLTVSAPTSLFGLSSLVARFIERSPYGTEPPLLADYLRELPQTEFVAENDATVVMRLRGNYYLRNPDQSWAEYSTEP</sequence>
<dbReference type="InterPro" id="IPR017850">
    <property type="entry name" value="Alkaline_phosphatase_core_sf"/>
</dbReference>
<proteinExistence type="predicted"/>
<dbReference type="RefSeq" id="WP_123210515.1">
    <property type="nucleotide sequence ID" value="NZ_RJVO01000001.1"/>
</dbReference>
<feature type="transmembrane region" description="Helical" evidence="1">
    <location>
        <begin position="12"/>
        <end position="38"/>
    </location>
</feature>
<dbReference type="NCBIfam" id="TIGR03368">
    <property type="entry name" value="cellulose_yhjU"/>
    <property type="match status" value="1"/>
</dbReference>
<dbReference type="EMBL" id="RJVO01000001">
    <property type="protein sequence ID" value="ROH93660.1"/>
    <property type="molecule type" value="Genomic_DNA"/>
</dbReference>
<dbReference type="Pfam" id="PF11658">
    <property type="entry name" value="CBP_BcsG"/>
    <property type="match status" value="1"/>
</dbReference>
<keyword evidence="1" id="KW-0472">Membrane</keyword>
<gene>
    <name evidence="2" type="primary">bcsG</name>
    <name evidence="2" type="ORF">ED208_03820</name>
</gene>
<keyword evidence="1" id="KW-1133">Transmembrane helix</keyword>
<evidence type="ECO:0000313" key="3">
    <source>
        <dbReference type="Proteomes" id="UP000282106"/>
    </source>
</evidence>
<dbReference type="AlphaFoldDB" id="A0A3N0VM53"/>